<dbReference type="Pfam" id="PF11967">
    <property type="entry name" value="RecO_N"/>
    <property type="match status" value="1"/>
</dbReference>
<protein>
    <recommendedName>
        <fullName evidence="2 7">DNA repair protein RecO</fullName>
    </recommendedName>
    <alternativeName>
        <fullName evidence="6 7">Recombination protein O</fullName>
    </alternativeName>
</protein>
<dbReference type="InterPro" id="IPR012340">
    <property type="entry name" value="NA-bd_OB-fold"/>
</dbReference>
<dbReference type="GO" id="GO:0043590">
    <property type="term" value="C:bacterial nucleoid"/>
    <property type="evidence" value="ECO:0007669"/>
    <property type="project" value="TreeGrafter"/>
</dbReference>
<accession>A0A8D5ZPI4</accession>
<dbReference type="RefSeq" id="WP_212772750.1">
    <property type="nucleotide sequence ID" value="NZ_AP024601.1"/>
</dbReference>
<keyword evidence="5 7" id="KW-0234">DNA repair</keyword>
<evidence type="ECO:0000256" key="6">
    <source>
        <dbReference type="ARBA" id="ARBA00033409"/>
    </source>
</evidence>
<dbReference type="InterPro" id="IPR037278">
    <property type="entry name" value="ARFGAP/RecO"/>
</dbReference>
<gene>
    <name evidence="7 9" type="primary">recO</name>
    <name evidence="9" type="ORF">JIR001_21940</name>
</gene>
<dbReference type="Gene3D" id="1.20.1440.120">
    <property type="entry name" value="Recombination protein O, C-terminal domain"/>
    <property type="match status" value="1"/>
</dbReference>
<dbReference type="NCBIfam" id="TIGR00613">
    <property type="entry name" value="reco"/>
    <property type="match status" value="1"/>
</dbReference>
<evidence type="ECO:0000256" key="2">
    <source>
        <dbReference type="ARBA" id="ARBA00021310"/>
    </source>
</evidence>
<dbReference type="InterPro" id="IPR042242">
    <property type="entry name" value="RecO_C"/>
</dbReference>
<comment type="similarity">
    <text evidence="1 7">Belongs to the RecO family.</text>
</comment>
<name>A0A8D5ZPI4_9BACL</name>
<evidence type="ECO:0000256" key="7">
    <source>
        <dbReference type="HAMAP-Rule" id="MF_00201"/>
    </source>
</evidence>
<evidence type="ECO:0000313" key="10">
    <source>
        <dbReference type="Proteomes" id="UP000677436"/>
    </source>
</evidence>
<dbReference type="Gene3D" id="2.40.50.140">
    <property type="entry name" value="Nucleic acid-binding proteins"/>
    <property type="match status" value="1"/>
</dbReference>
<dbReference type="GO" id="GO:0006310">
    <property type="term" value="P:DNA recombination"/>
    <property type="evidence" value="ECO:0007669"/>
    <property type="project" value="UniProtKB-UniRule"/>
</dbReference>
<dbReference type="Pfam" id="PF02565">
    <property type="entry name" value="RecO_C"/>
    <property type="match status" value="1"/>
</dbReference>
<dbReference type="KEGG" id="pabs:JIR001_21940"/>
<evidence type="ECO:0000256" key="5">
    <source>
        <dbReference type="ARBA" id="ARBA00023204"/>
    </source>
</evidence>
<dbReference type="PANTHER" id="PTHR33991">
    <property type="entry name" value="DNA REPAIR PROTEIN RECO"/>
    <property type="match status" value="1"/>
</dbReference>
<sequence length="251" mass="28657">MLIKTEGVVIRTRDYGESHKLVWLFTREQGKISVMARGAKKPKSRFSAVTQPFTHGEYVWFSGGSGLPTLSQADLIHAHHLLRSDLEKTAIAAYLSELLDRLTEEKEPYPHLFSLWTSTLSLLETETDADILRHIFELKVLETAGYRPYLNGCIRCKREELPVRFSVRHGGFLCLDCATHDPASLPLSEASARILKLLQRAVPDRLGEVRVKEETKRQLDNALRAFIDEYVPVRLRSRAFLDQLRSGWGRD</sequence>
<dbReference type="SUPFAM" id="SSF57863">
    <property type="entry name" value="ArfGap/RecO-like zinc finger"/>
    <property type="match status" value="1"/>
</dbReference>
<dbReference type="EMBL" id="AP024601">
    <property type="protein sequence ID" value="BCU82411.1"/>
    <property type="molecule type" value="Genomic_DNA"/>
</dbReference>
<evidence type="ECO:0000259" key="8">
    <source>
        <dbReference type="Pfam" id="PF11967"/>
    </source>
</evidence>
<dbReference type="SUPFAM" id="SSF50249">
    <property type="entry name" value="Nucleic acid-binding proteins"/>
    <property type="match status" value="1"/>
</dbReference>
<comment type="function">
    <text evidence="7">Involved in DNA repair and RecF pathway recombination.</text>
</comment>
<dbReference type="InterPro" id="IPR003717">
    <property type="entry name" value="RecO"/>
</dbReference>
<reference evidence="9" key="1">
    <citation type="journal article" date="2013" name="Int. J. Syst. Evol. Microbiol.">
        <title>Polycladomyces abyssicola gen. nov., sp. nov., a thermophilic filamentous bacterium isolated from hemipelagic sediment.</title>
        <authorList>
            <person name="Tsubouchi T."/>
            <person name="Shimane Y."/>
            <person name="Mori K."/>
            <person name="Usui K."/>
            <person name="Hiraki T."/>
            <person name="Tame A."/>
            <person name="Uematsu K."/>
            <person name="Maruyama T."/>
            <person name="Hatada Y."/>
        </authorList>
    </citation>
    <scope>NUCLEOTIDE SEQUENCE</scope>
    <source>
        <strain evidence="9">JIR-001</strain>
    </source>
</reference>
<evidence type="ECO:0000256" key="1">
    <source>
        <dbReference type="ARBA" id="ARBA00007452"/>
    </source>
</evidence>
<reference evidence="9" key="2">
    <citation type="journal article" date="2021" name="Microbiol. Resour. Announc.">
        <title>Complete Genome Sequence of Polycladomyces abyssicola JIR-001T, Isolated from Hemipelagic Sediment in Deep Seawater.</title>
        <authorList>
            <person name="Tsubouchi T."/>
            <person name="Kaneko Y."/>
        </authorList>
    </citation>
    <scope>NUCLEOTIDE SEQUENCE</scope>
    <source>
        <strain evidence="9">JIR-001</strain>
    </source>
</reference>
<dbReference type="Proteomes" id="UP000677436">
    <property type="component" value="Chromosome"/>
</dbReference>
<keyword evidence="10" id="KW-1185">Reference proteome</keyword>
<dbReference type="PANTHER" id="PTHR33991:SF1">
    <property type="entry name" value="DNA REPAIR PROTEIN RECO"/>
    <property type="match status" value="1"/>
</dbReference>
<evidence type="ECO:0000313" key="9">
    <source>
        <dbReference type="EMBL" id="BCU82411.1"/>
    </source>
</evidence>
<dbReference type="HAMAP" id="MF_00201">
    <property type="entry name" value="RecO"/>
    <property type="match status" value="1"/>
</dbReference>
<organism evidence="9 10">
    <name type="scientific">Polycladomyces abyssicola</name>
    <dbReference type="NCBI Taxonomy" id="1125966"/>
    <lineage>
        <taxon>Bacteria</taxon>
        <taxon>Bacillati</taxon>
        <taxon>Bacillota</taxon>
        <taxon>Bacilli</taxon>
        <taxon>Bacillales</taxon>
        <taxon>Thermoactinomycetaceae</taxon>
        <taxon>Polycladomyces</taxon>
    </lineage>
</organism>
<keyword evidence="3 7" id="KW-0227">DNA damage</keyword>
<evidence type="ECO:0000256" key="3">
    <source>
        <dbReference type="ARBA" id="ARBA00022763"/>
    </source>
</evidence>
<dbReference type="AlphaFoldDB" id="A0A8D5ZPI4"/>
<proteinExistence type="inferred from homology"/>
<feature type="domain" description="DNA replication/recombination mediator RecO N-terminal" evidence="8">
    <location>
        <begin position="1"/>
        <end position="77"/>
    </location>
</feature>
<evidence type="ECO:0000256" key="4">
    <source>
        <dbReference type="ARBA" id="ARBA00023172"/>
    </source>
</evidence>
<dbReference type="InterPro" id="IPR022572">
    <property type="entry name" value="DNA_rep/recomb_RecO_N"/>
</dbReference>
<dbReference type="GO" id="GO:0006302">
    <property type="term" value="P:double-strand break repair"/>
    <property type="evidence" value="ECO:0007669"/>
    <property type="project" value="TreeGrafter"/>
</dbReference>
<keyword evidence="4 7" id="KW-0233">DNA recombination</keyword>